<name>A0ABY6N2R1_9ALTE</name>
<sequence>MFFTDNREQFFRPLTSKYREVVVECVRLLYLRVYSSMADYGHSLKREQLIEIFQEAITKAPELEHGEDDDAIATRTDREKANWILNILLENGWLEIQLDEVTLQSTYRFSRIGRLFSQPFVELKGTQVRTRHRNTRNTRNALSAFLEQGEIHDLLDAFEYSERIISDFTDVIAELEDRKRELVKEIDMRELVQKASDEFFDFMEKRFQPDLSVRLSADSVEKHRDDMINLINKIRGQSKGFKTEAEQKLREFLPDMVVEGQSLLWTILDSIELRLSSACEIMLPALRTALRNFTKRADIIIRQLNYLASQQHNDVVDICQSLKDLDEHAANQRLEKAGALMSGVKLELVDPGQNILRDNRIRRVVDSLVAEDHAVDESARKELFIQHALDQAFNINQQDLRTFLVRSLRGGEKINTKNLQILQASDLLAATHAIEIAAANNLSSEYRFNVVPTGEVTSNDYLLAADDFTIEIETLNKTDIETQNKTQAIGQTNVQPLTS</sequence>
<evidence type="ECO:0000313" key="2">
    <source>
        <dbReference type="EMBL" id="UZE96401.1"/>
    </source>
</evidence>
<protein>
    <submittedName>
        <fullName evidence="2">DUF5716 family protein</fullName>
    </submittedName>
</protein>
<accession>A0ABY6N2R1</accession>
<dbReference type="Proteomes" id="UP001163739">
    <property type="component" value="Chromosome"/>
</dbReference>
<dbReference type="InterPro" id="IPR043773">
    <property type="entry name" value="JetA"/>
</dbReference>
<evidence type="ECO:0000313" key="3">
    <source>
        <dbReference type="Proteomes" id="UP001163739"/>
    </source>
</evidence>
<evidence type="ECO:0000256" key="1">
    <source>
        <dbReference type="SAM" id="Coils"/>
    </source>
</evidence>
<reference evidence="2" key="1">
    <citation type="submission" date="2022-06" db="EMBL/GenBank/DDBJ databases">
        <title>Alkalimarinus sp. nov., isolated from gut of a Alitta virens.</title>
        <authorList>
            <person name="Yang A.I."/>
            <person name="Shin N.-R."/>
        </authorList>
    </citation>
    <scope>NUCLEOTIDE SEQUENCE</scope>
    <source>
        <strain evidence="2">A2M4</strain>
    </source>
</reference>
<keyword evidence="3" id="KW-1185">Reference proteome</keyword>
<dbReference type="Pfam" id="PF18982">
    <property type="entry name" value="JetA"/>
    <property type="match status" value="1"/>
</dbReference>
<gene>
    <name evidence="2" type="ORF">NKI27_01250</name>
</gene>
<feature type="coiled-coil region" evidence="1">
    <location>
        <begin position="165"/>
        <end position="192"/>
    </location>
</feature>
<keyword evidence="1" id="KW-0175">Coiled coil</keyword>
<dbReference type="RefSeq" id="WP_265047887.1">
    <property type="nucleotide sequence ID" value="NZ_CP100390.1"/>
</dbReference>
<dbReference type="EMBL" id="CP100390">
    <property type="protein sequence ID" value="UZE96401.1"/>
    <property type="molecule type" value="Genomic_DNA"/>
</dbReference>
<organism evidence="2 3">
    <name type="scientific">Alkalimarinus alittae</name>
    <dbReference type="NCBI Taxonomy" id="2961619"/>
    <lineage>
        <taxon>Bacteria</taxon>
        <taxon>Pseudomonadati</taxon>
        <taxon>Pseudomonadota</taxon>
        <taxon>Gammaproteobacteria</taxon>
        <taxon>Alteromonadales</taxon>
        <taxon>Alteromonadaceae</taxon>
        <taxon>Alkalimarinus</taxon>
    </lineage>
</organism>
<proteinExistence type="predicted"/>